<dbReference type="InterPro" id="IPR046700">
    <property type="entry name" value="DUF6570"/>
</dbReference>
<dbReference type="RefSeq" id="XP_007311829.1">
    <property type="nucleotide sequence ID" value="XM_007311767.1"/>
</dbReference>
<evidence type="ECO:0000259" key="1">
    <source>
        <dbReference type="Pfam" id="PF20209"/>
    </source>
</evidence>
<name>R7RVJ1_STEHR</name>
<gene>
    <name evidence="2" type="ORF">STEHIDRAFT_37964</name>
</gene>
<organism evidence="2 3">
    <name type="scientific">Stereum hirsutum (strain FP-91666)</name>
    <name type="common">White-rot fungus</name>
    <dbReference type="NCBI Taxonomy" id="721885"/>
    <lineage>
        <taxon>Eukaryota</taxon>
        <taxon>Fungi</taxon>
        <taxon>Dikarya</taxon>
        <taxon>Basidiomycota</taxon>
        <taxon>Agaricomycotina</taxon>
        <taxon>Agaricomycetes</taxon>
        <taxon>Russulales</taxon>
        <taxon>Stereaceae</taxon>
        <taxon>Stereum</taxon>
    </lineage>
</organism>
<reference evidence="3" key="1">
    <citation type="journal article" date="2012" name="Science">
        <title>The Paleozoic origin of enzymatic lignin decomposition reconstructed from 31 fungal genomes.</title>
        <authorList>
            <person name="Floudas D."/>
            <person name="Binder M."/>
            <person name="Riley R."/>
            <person name="Barry K."/>
            <person name="Blanchette R.A."/>
            <person name="Henrissat B."/>
            <person name="Martinez A.T."/>
            <person name="Otillar R."/>
            <person name="Spatafora J.W."/>
            <person name="Yadav J.S."/>
            <person name="Aerts A."/>
            <person name="Benoit I."/>
            <person name="Boyd A."/>
            <person name="Carlson A."/>
            <person name="Copeland A."/>
            <person name="Coutinho P.M."/>
            <person name="de Vries R.P."/>
            <person name="Ferreira P."/>
            <person name="Findley K."/>
            <person name="Foster B."/>
            <person name="Gaskell J."/>
            <person name="Glotzer D."/>
            <person name="Gorecki P."/>
            <person name="Heitman J."/>
            <person name="Hesse C."/>
            <person name="Hori C."/>
            <person name="Igarashi K."/>
            <person name="Jurgens J.A."/>
            <person name="Kallen N."/>
            <person name="Kersten P."/>
            <person name="Kohler A."/>
            <person name="Kuees U."/>
            <person name="Kumar T.K.A."/>
            <person name="Kuo A."/>
            <person name="LaButti K."/>
            <person name="Larrondo L.F."/>
            <person name="Lindquist E."/>
            <person name="Ling A."/>
            <person name="Lombard V."/>
            <person name="Lucas S."/>
            <person name="Lundell T."/>
            <person name="Martin R."/>
            <person name="McLaughlin D.J."/>
            <person name="Morgenstern I."/>
            <person name="Morin E."/>
            <person name="Murat C."/>
            <person name="Nagy L.G."/>
            <person name="Nolan M."/>
            <person name="Ohm R.A."/>
            <person name="Patyshakuliyeva A."/>
            <person name="Rokas A."/>
            <person name="Ruiz-Duenas F.J."/>
            <person name="Sabat G."/>
            <person name="Salamov A."/>
            <person name="Samejima M."/>
            <person name="Schmutz J."/>
            <person name="Slot J.C."/>
            <person name="St John F."/>
            <person name="Stenlid J."/>
            <person name="Sun H."/>
            <person name="Sun S."/>
            <person name="Syed K."/>
            <person name="Tsang A."/>
            <person name="Wiebenga A."/>
            <person name="Young D."/>
            <person name="Pisabarro A."/>
            <person name="Eastwood D.C."/>
            <person name="Martin F."/>
            <person name="Cullen D."/>
            <person name="Grigoriev I.V."/>
            <person name="Hibbett D.S."/>
        </authorList>
    </citation>
    <scope>NUCLEOTIDE SEQUENCE [LARGE SCALE GENOMIC DNA]</scope>
    <source>
        <strain evidence="3">FP-91666</strain>
    </source>
</reference>
<protein>
    <recommendedName>
        <fullName evidence="1">DUF6570 domain-containing protein</fullName>
    </recommendedName>
</protein>
<accession>R7RVJ1</accession>
<evidence type="ECO:0000313" key="2">
    <source>
        <dbReference type="EMBL" id="EIM79081.1"/>
    </source>
</evidence>
<dbReference type="Pfam" id="PF20209">
    <property type="entry name" value="DUF6570"/>
    <property type="match status" value="1"/>
</dbReference>
<dbReference type="OMA" id="FPGMFPW"/>
<evidence type="ECO:0000313" key="3">
    <source>
        <dbReference type="Proteomes" id="UP000053927"/>
    </source>
</evidence>
<feature type="domain" description="DUF6570" evidence="1">
    <location>
        <begin position="1"/>
        <end position="82"/>
    </location>
</feature>
<dbReference type="eggNOG" id="KOG0987">
    <property type="taxonomic scope" value="Eukaryota"/>
</dbReference>
<dbReference type="Proteomes" id="UP000053927">
    <property type="component" value="Unassembled WGS sequence"/>
</dbReference>
<dbReference type="GeneID" id="18804575"/>
<feature type="non-terminal residue" evidence="2">
    <location>
        <position position="215"/>
    </location>
</feature>
<dbReference type="OrthoDB" id="3221862at2759"/>
<keyword evidence="3" id="KW-1185">Reference proteome</keyword>
<dbReference type="EMBL" id="JH687414">
    <property type="protein sequence ID" value="EIM79081.1"/>
    <property type="molecule type" value="Genomic_DNA"/>
</dbReference>
<dbReference type="KEGG" id="shs:STEHIDRAFT_37964"/>
<proteinExistence type="predicted"/>
<dbReference type="AlphaFoldDB" id="R7RVJ1"/>
<sequence>MTGNAVFFESPVPKVYRVLPPSIAELSEVLAYVFLGPSRPHVQDHQRVPLLVNKNKVKRALEWLKLNHCDYADLEISYANLNEYPENIPPVSVQFTKVPDHDPYENLALHQTEDPSATASGECNFIVHGLTGEHIDGAPGKLLAAESLKHLKNGGKALGVGRSERPQSTYDNPQLYPQAFPWLFPYGLGGIENDRGIQPVPRSVRMKALLMYHDK</sequence>